<dbReference type="RefSeq" id="WP_154761653.1">
    <property type="nucleotide sequence ID" value="NZ_WMBA01000121.1"/>
</dbReference>
<evidence type="ECO:0000256" key="3">
    <source>
        <dbReference type="ARBA" id="ARBA00022448"/>
    </source>
</evidence>
<keyword evidence="11" id="KW-1185">Reference proteome</keyword>
<evidence type="ECO:0000256" key="7">
    <source>
        <dbReference type="ARBA" id="ARBA00023136"/>
    </source>
</evidence>
<proteinExistence type="inferred from homology"/>
<organism evidence="10 11">
    <name type="scientific">Amycolatopsis pithecellobii</name>
    <dbReference type="NCBI Taxonomy" id="664692"/>
    <lineage>
        <taxon>Bacteria</taxon>
        <taxon>Bacillati</taxon>
        <taxon>Actinomycetota</taxon>
        <taxon>Actinomycetes</taxon>
        <taxon>Pseudonocardiales</taxon>
        <taxon>Pseudonocardiaceae</taxon>
        <taxon>Amycolatopsis</taxon>
    </lineage>
</organism>
<keyword evidence="7 8" id="KW-0472">Membrane</keyword>
<dbReference type="GO" id="GO:0022857">
    <property type="term" value="F:transmembrane transporter activity"/>
    <property type="evidence" value="ECO:0007669"/>
    <property type="project" value="InterPro"/>
</dbReference>
<dbReference type="InterPro" id="IPR020846">
    <property type="entry name" value="MFS_dom"/>
</dbReference>
<dbReference type="Gene3D" id="1.20.1720.10">
    <property type="entry name" value="Multidrug resistance protein D"/>
    <property type="match status" value="1"/>
</dbReference>
<comment type="subcellular location">
    <subcellularLocation>
        <location evidence="1">Cell membrane</location>
        <topology evidence="1">Multi-pass membrane protein</topology>
    </subcellularLocation>
</comment>
<accession>A0A6N7ZD20</accession>
<feature type="transmembrane region" description="Helical" evidence="8">
    <location>
        <begin position="82"/>
        <end position="104"/>
    </location>
</feature>
<feature type="domain" description="Major facilitator superfamily (MFS) profile" evidence="9">
    <location>
        <begin position="12"/>
        <end position="458"/>
    </location>
</feature>
<feature type="transmembrane region" description="Helical" evidence="8">
    <location>
        <begin position="110"/>
        <end position="128"/>
    </location>
</feature>
<protein>
    <submittedName>
        <fullName evidence="10">DHA2 family efflux MFS transporter permease subunit</fullName>
    </submittedName>
</protein>
<dbReference type="Proteomes" id="UP000440096">
    <property type="component" value="Unassembled WGS sequence"/>
</dbReference>
<dbReference type="PRINTS" id="PR01036">
    <property type="entry name" value="TCRTETB"/>
</dbReference>
<evidence type="ECO:0000256" key="6">
    <source>
        <dbReference type="ARBA" id="ARBA00022989"/>
    </source>
</evidence>
<feature type="transmembrane region" description="Helical" evidence="8">
    <location>
        <begin position="224"/>
        <end position="245"/>
    </location>
</feature>
<evidence type="ECO:0000313" key="10">
    <source>
        <dbReference type="EMBL" id="MTD59628.1"/>
    </source>
</evidence>
<dbReference type="PANTHER" id="PTHR42718:SF9">
    <property type="entry name" value="MAJOR FACILITATOR SUPERFAMILY MULTIDRUG TRANSPORTER MFSC"/>
    <property type="match status" value="1"/>
</dbReference>
<dbReference type="NCBIfam" id="TIGR00711">
    <property type="entry name" value="efflux_EmrB"/>
    <property type="match status" value="1"/>
</dbReference>
<feature type="transmembrane region" description="Helical" evidence="8">
    <location>
        <begin position="200"/>
        <end position="218"/>
    </location>
</feature>
<keyword evidence="5 8" id="KW-0812">Transmembrane</keyword>
<dbReference type="Gene3D" id="1.20.1250.20">
    <property type="entry name" value="MFS general substrate transporter like domains"/>
    <property type="match status" value="1"/>
</dbReference>
<dbReference type="CDD" id="cd17321">
    <property type="entry name" value="MFS_MMR_MDR_like"/>
    <property type="match status" value="1"/>
</dbReference>
<feature type="transmembrane region" description="Helical" evidence="8">
    <location>
        <begin position="140"/>
        <end position="162"/>
    </location>
</feature>
<keyword evidence="3" id="KW-0813">Transport</keyword>
<keyword evidence="6 8" id="KW-1133">Transmembrane helix</keyword>
<feature type="transmembrane region" description="Helical" evidence="8">
    <location>
        <begin position="302"/>
        <end position="319"/>
    </location>
</feature>
<sequence length="476" mass="49826">MPELTYRRKLLVLTICCTALFLVSMDTTIVNLALPAVQRQFTASVTSLQWTIDAYALVVGSLLMLSGSTADRLGRRRTFQTGLAVFTVGSLLCSIAPTIGLLIVFRMVQAVGGSMLNPVAMAIVTNTFTDPRQRARAIGIWGGVFGVSMALGPVVGGALVDAVGWRSIFWINVPIGLAAIVFAAIFVPESRAARARRIDPVGQLLVIVILGSLIYGIIEAPRAGWVSAQTAGCFAVAVVALIFFVPYEQRRREPLIDPRFFASIPFSGATLIAICSFASMGGFLFLNALYLQSVRGFSPLHAGLLTLPTAVMMFVLAPISGRVVGSWGPRVPLMVGGAGILGTGVLLATVSAHSSLALLVPAYLLFGIGFGMVNPPITNAAVSGMPREQAGVAAAVASTSRQVGSAFGVAVLGSVVTSRVHGPIESGFAPASHVAWWIMAGCGMAVVVLGFVTTGPWARRTAPEFGEPDVVAVSRP</sequence>
<dbReference type="AlphaFoldDB" id="A0A6N7ZD20"/>
<evidence type="ECO:0000256" key="5">
    <source>
        <dbReference type="ARBA" id="ARBA00022692"/>
    </source>
</evidence>
<dbReference type="InterPro" id="IPR036259">
    <property type="entry name" value="MFS_trans_sf"/>
</dbReference>
<dbReference type="PROSITE" id="PS50850">
    <property type="entry name" value="MFS"/>
    <property type="match status" value="1"/>
</dbReference>
<dbReference type="Pfam" id="PF07690">
    <property type="entry name" value="MFS_1"/>
    <property type="match status" value="1"/>
</dbReference>
<dbReference type="EMBL" id="WMBA01000121">
    <property type="protein sequence ID" value="MTD59628.1"/>
    <property type="molecule type" value="Genomic_DNA"/>
</dbReference>
<evidence type="ECO:0000256" key="2">
    <source>
        <dbReference type="ARBA" id="ARBA00008537"/>
    </source>
</evidence>
<evidence type="ECO:0000256" key="1">
    <source>
        <dbReference type="ARBA" id="ARBA00004651"/>
    </source>
</evidence>
<evidence type="ECO:0000256" key="8">
    <source>
        <dbReference type="SAM" id="Phobius"/>
    </source>
</evidence>
<evidence type="ECO:0000259" key="9">
    <source>
        <dbReference type="PROSITE" id="PS50850"/>
    </source>
</evidence>
<feature type="transmembrane region" description="Helical" evidence="8">
    <location>
        <begin position="434"/>
        <end position="452"/>
    </location>
</feature>
<dbReference type="PANTHER" id="PTHR42718">
    <property type="entry name" value="MAJOR FACILITATOR SUPERFAMILY MULTIDRUG TRANSPORTER MFSC"/>
    <property type="match status" value="1"/>
</dbReference>
<dbReference type="SUPFAM" id="SSF103473">
    <property type="entry name" value="MFS general substrate transporter"/>
    <property type="match status" value="1"/>
</dbReference>
<dbReference type="InterPro" id="IPR004638">
    <property type="entry name" value="EmrB-like"/>
</dbReference>
<feature type="transmembrane region" description="Helical" evidence="8">
    <location>
        <begin position="168"/>
        <end position="188"/>
    </location>
</feature>
<feature type="transmembrane region" description="Helical" evidence="8">
    <location>
        <begin position="266"/>
        <end position="290"/>
    </location>
</feature>
<comment type="similarity">
    <text evidence="2">Belongs to the major facilitator superfamily. EmrB family.</text>
</comment>
<evidence type="ECO:0000313" key="11">
    <source>
        <dbReference type="Proteomes" id="UP000440096"/>
    </source>
</evidence>
<reference evidence="10 11" key="1">
    <citation type="submission" date="2019-11" db="EMBL/GenBank/DDBJ databases">
        <title>Draft genome of Amycolatopsis RM579.</title>
        <authorList>
            <person name="Duangmal K."/>
            <person name="Mingma R."/>
        </authorList>
    </citation>
    <scope>NUCLEOTIDE SEQUENCE [LARGE SCALE GENOMIC DNA]</scope>
    <source>
        <strain evidence="10 11">RM579</strain>
    </source>
</reference>
<feature type="transmembrane region" description="Helical" evidence="8">
    <location>
        <begin position="331"/>
        <end position="350"/>
    </location>
</feature>
<gene>
    <name evidence="10" type="ORF">GKO32_37420</name>
</gene>
<name>A0A6N7ZD20_9PSEU</name>
<feature type="transmembrane region" description="Helical" evidence="8">
    <location>
        <begin position="362"/>
        <end position="382"/>
    </location>
</feature>
<feature type="transmembrane region" description="Helical" evidence="8">
    <location>
        <begin position="51"/>
        <end position="70"/>
    </location>
</feature>
<dbReference type="GO" id="GO:0005886">
    <property type="term" value="C:plasma membrane"/>
    <property type="evidence" value="ECO:0007669"/>
    <property type="project" value="UniProtKB-SubCell"/>
</dbReference>
<evidence type="ECO:0000256" key="4">
    <source>
        <dbReference type="ARBA" id="ARBA00022475"/>
    </source>
</evidence>
<dbReference type="InterPro" id="IPR011701">
    <property type="entry name" value="MFS"/>
</dbReference>
<dbReference type="OrthoDB" id="9781469at2"/>
<feature type="transmembrane region" description="Helical" evidence="8">
    <location>
        <begin position="403"/>
        <end position="422"/>
    </location>
</feature>
<comment type="caution">
    <text evidence="10">The sequence shown here is derived from an EMBL/GenBank/DDBJ whole genome shotgun (WGS) entry which is preliminary data.</text>
</comment>
<keyword evidence="4" id="KW-1003">Cell membrane</keyword>